<dbReference type="EMBL" id="NKXS01003346">
    <property type="protein sequence ID" value="PIN10030.1"/>
    <property type="molecule type" value="Genomic_DNA"/>
</dbReference>
<dbReference type="InterPro" id="IPR002048">
    <property type="entry name" value="EF_hand_dom"/>
</dbReference>
<feature type="domain" description="EF-hand" evidence="1">
    <location>
        <begin position="1"/>
        <end position="36"/>
    </location>
</feature>
<dbReference type="OrthoDB" id="26525at2759"/>
<proteinExistence type="predicted"/>
<dbReference type="SUPFAM" id="SSF47473">
    <property type="entry name" value="EF-hand"/>
    <property type="match status" value="1"/>
</dbReference>
<name>A0A2G9GYE9_9LAMI</name>
<comment type="caution">
    <text evidence="2">The sequence shown here is derived from an EMBL/GenBank/DDBJ whole genome shotgun (WGS) entry which is preliminary data.</text>
</comment>
<accession>A0A2G9GYE9</accession>
<organism evidence="2 3">
    <name type="scientific">Handroanthus impetiginosus</name>
    <dbReference type="NCBI Taxonomy" id="429701"/>
    <lineage>
        <taxon>Eukaryota</taxon>
        <taxon>Viridiplantae</taxon>
        <taxon>Streptophyta</taxon>
        <taxon>Embryophyta</taxon>
        <taxon>Tracheophyta</taxon>
        <taxon>Spermatophyta</taxon>
        <taxon>Magnoliopsida</taxon>
        <taxon>eudicotyledons</taxon>
        <taxon>Gunneridae</taxon>
        <taxon>Pentapetalae</taxon>
        <taxon>asterids</taxon>
        <taxon>lamiids</taxon>
        <taxon>Lamiales</taxon>
        <taxon>Bignoniaceae</taxon>
        <taxon>Crescentiina</taxon>
        <taxon>Tabebuia alliance</taxon>
        <taxon>Handroanthus</taxon>
    </lineage>
</organism>
<sequence>MNIEEFKKWLKKFEADKDGRITVKALRQAVHAMGGRFCQLKAKLGVKKGDKNFNGVIDDHEICHLVNFAEKHLVIKVVSTY</sequence>
<keyword evidence="3" id="KW-1185">Reference proteome</keyword>
<dbReference type="InterPro" id="IPR011992">
    <property type="entry name" value="EF-hand-dom_pair"/>
</dbReference>
<dbReference type="Proteomes" id="UP000231279">
    <property type="component" value="Unassembled WGS sequence"/>
</dbReference>
<dbReference type="GO" id="GO:0005509">
    <property type="term" value="F:calcium ion binding"/>
    <property type="evidence" value="ECO:0007669"/>
    <property type="project" value="InterPro"/>
</dbReference>
<reference evidence="3" key="1">
    <citation type="journal article" date="2018" name="Gigascience">
        <title>Genome assembly of the Pink Ipe (Handroanthus impetiginosus, Bignoniaceae), a highly valued, ecologically keystone Neotropical timber forest tree.</title>
        <authorList>
            <person name="Silva-Junior O.B."/>
            <person name="Grattapaglia D."/>
            <person name="Novaes E."/>
            <person name="Collevatti R.G."/>
        </authorList>
    </citation>
    <scope>NUCLEOTIDE SEQUENCE [LARGE SCALE GENOMIC DNA]</scope>
    <source>
        <strain evidence="3">cv. UFG-1</strain>
    </source>
</reference>
<evidence type="ECO:0000259" key="1">
    <source>
        <dbReference type="PROSITE" id="PS50222"/>
    </source>
</evidence>
<evidence type="ECO:0000313" key="2">
    <source>
        <dbReference type="EMBL" id="PIN10030.1"/>
    </source>
</evidence>
<dbReference type="Gene3D" id="1.10.238.10">
    <property type="entry name" value="EF-hand"/>
    <property type="match status" value="1"/>
</dbReference>
<protein>
    <recommendedName>
        <fullName evidence="1">EF-hand domain-containing protein</fullName>
    </recommendedName>
</protein>
<dbReference type="AlphaFoldDB" id="A0A2G9GYE9"/>
<dbReference type="PROSITE" id="PS50222">
    <property type="entry name" value="EF_HAND_2"/>
    <property type="match status" value="1"/>
</dbReference>
<dbReference type="STRING" id="429701.A0A2G9GYE9"/>
<evidence type="ECO:0000313" key="3">
    <source>
        <dbReference type="Proteomes" id="UP000231279"/>
    </source>
</evidence>
<gene>
    <name evidence="2" type="ORF">CDL12_17382</name>
</gene>